<organism evidence="8 9">
    <name type="scientific">Paracoccus alcaliphilus</name>
    <dbReference type="NCBI Taxonomy" id="34002"/>
    <lineage>
        <taxon>Bacteria</taxon>
        <taxon>Pseudomonadati</taxon>
        <taxon>Pseudomonadota</taxon>
        <taxon>Alphaproteobacteria</taxon>
        <taxon>Rhodobacterales</taxon>
        <taxon>Paracoccaceae</taxon>
        <taxon>Paracoccus</taxon>
    </lineage>
</organism>
<feature type="transmembrane region" description="Helical" evidence="6">
    <location>
        <begin position="253"/>
        <end position="275"/>
    </location>
</feature>
<keyword evidence="4 6" id="KW-1133">Transmembrane helix</keyword>
<evidence type="ECO:0000256" key="4">
    <source>
        <dbReference type="ARBA" id="ARBA00022989"/>
    </source>
</evidence>
<feature type="transmembrane region" description="Helical" evidence="6">
    <location>
        <begin position="186"/>
        <end position="208"/>
    </location>
</feature>
<keyword evidence="3 6" id="KW-0812">Transmembrane</keyword>
<sequence length="280" mass="29258">MADPGTLLILCRMVVFGAALMIWGAALFRWRLTPDAAPVPPERVLPVALLAALAAQLPVEVARIAGDWSAAADPGMVLSVIGLTSPGQAWLVQALAAIALIIARQRQSLRGQLLGGLLLMAGLSMTGHAAASGGMAGLLRQVNHVLHLAAAGAWIGALPYVLCLLRRMPDAAASAVLMRYSGEGHFWVALVLLTGLAAMLWTVGGLPLDWVAPYQALLSAKIAVVAAMVGLALRNRYVIVPRLRERPDGLAAIARATRSEIALGLIAAALVAWLATLDPH</sequence>
<dbReference type="NCBIfam" id="NF033808">
    <property type="entry name" value="copper_CopD"/>
    <property type="match status" value="1"/>
</dbReference>
<protein>
    <submittedName>
        <fullName evidence="8">Putative copper resistance protein D</fullName>
    </submittedName>
</protein>
<dbReference type="PANTHER" id="PTHR34820:SF4">
    <property type="entry name" value="INNER MEMBRANE PROTEIN YEBZ"/>
    <property type="match status" value="1"/>
</dbReference>
<keyword evidence="9" id="KW-1185">Reference proteome</keyword>
<dbReference type="EMBL" id="FODE01000052">
    <property type="protein sequence ID" value="SEO24700.1"/>
    <property type="molecule type" value="Genomic_DNA"/>
</dbReference>
<dbReference type="Proteomes" id="UP000199054">
    <property type="component" value="Unassembled WGS sequence"/>
</dbReference>
<keyword evidence="5 6" id="KW-0472">Membrane</keyword>
<dbReference type="GO" id="GO:0005886">
    <property type="term" value="C:plasma membrane"/>
    <property type="evidence" value="ECO:0007669"/>
    <property type="project" value="UniProtKB-SubCell"/>
</dbReference>
<feature type="transmembrane region" description="Helical" evidence="6">
    <location>
        <begin position="145"/>
        <end position="165"/>
    </location>
</feature>
<evidence type="ECO:0000259" key="7">
    <source>
        <dbReference type="Pfam" id="PF05425"/>
    </source>
</evidence>
<dbReference type="InterPro" id="IPR008457">
    <property type="entry name" value="Cu-R_CopD_dom"/>
</dbReference>
<accession>A0A1H8N549</accession>
<evidence type="ECO:0000256" key="2">
    <source>
        <dbReference type="ARBA" id="ARBA00022475"/>
    </source>
</evidence>
<comment type="subcellular location">
    <subcellularLocation>
        <location evidence="1">Cell membrane</location>
        <topology evidence="1">Multi-pass membrane protein</topology>
    </subcellularLocation>
</comment>
<proteinExistence type="predicted"/>
<dbReference type="Pfam" id="PF05425">
    <property type="entry name" value="CopD"/>
    <property type="match status" value="1"/>
</dbReference>
<dbReference type="InterPro" id="IPR047689">
    <property type="entry name" value="CopD"/>
</dbReference>
<feature type="transmembrane region" description="Helical" evidence="6">
    <location>
        <begin position="114"/>
        <end position="139"/>
    </location>
</feature>
<evidence type="ECO:0000256" key="1">
    <source>
        <dbReference type="ARBA" id="ARBA00004651"/>
    </source>
</evidence>
<feature type="transmembrane region" description="Helical" evidence="6">
    <location>
        <begin position="214"/>
        <end position="233"/>
    </location>
</feature>
<dbReference type="STRING" id="34002.SAMN04489859_10525"/>
<feature type="transmembrane region" description="Helical" evidence="6">
    <location>
        <begin position="6"/>
        <end position="32"/>
    </location>
</feature>
<dbReference type="AlphaFoldDB" id="A0A1H8N549"/>
<dbReference type="PANTHER" id="PTHR34820">
    <property type="entry name" value="INNER MEMBRANE PROTEIN YEBZ"/>
    <property type="match status" value="1"/>
</dbReference>
<dbReference type="InterPro" id="IPR032694">
    <property type="entry name" value="CopC/D"/>
</dbReference>
<evidence type="ECO:0000256" key="3">
    <source>
        <dbReference type="ARBA" id="ARBA00022692"/>
    </source>
</evidence>
<dbReference type="RefSeq" id="WP_090617146.1">
    <property type="nucleotide sequence ID" value="NZ_CP067124.1"/>
</dbReference>
<evidence type="ECO:0000313" key="9">
    <source>
        <dbReference type="Proteomes" id="UP000199054"/>
    </source>
</evidence>
<reference evidence="8 9" key="1">
    <citation type="submission" date="2016-10" db="EMBL/GenBank/DDBJ databases">
        <authorList>
            <person name="de Groot N.N."/>
        </authorList>
    </citation>
    <scope>NUCLEOTIDE SEQUENCE [LARGE SCALE GENOMIC DNA]</scope>
    <source>
        <strain evidence="8 9">DSM 8512</strain>
    </source>
</reference>
<evidence type="ECO:0000256" key="5">
    <source>
        <dbReference type="ARBA" id="ARBA00023136"/>
    </source>
</evidence>
<dbReference type="OrthoDB" id="7032707at2"/>
<evidence type="ECO:0000313" key="8">
    <source>
        <dbReference type="EMBL" id="SEO24700.1"/>
    </source>
</evidence>
<keyword evidence="2" id="KW-1003">Cell membrane</keyword>
<name>A0A1H8N549_9RHOB</name>
<evidence type="ECO:0000256" key="6">
    <source>
        <dbReference type="SAM" id="Phobius"/>
    </source>
</evidence>
<feature type="domain" description="Copper resistance protein D" evidence="7">
    <location>
        <begin position="175"/>
        <end position="274"/>
    </location>
</feature>
<gene>
    <name evidence="8" type="ORF">SAMN04489859_10525</name>
</gene>
<dbReference type="GO" id="GO:0006825">
    <property type="term" value="P:copper ion transport"/>
    <property type="evidence" value="ECO:0007669"/>
    <property type="project" value="InterPro"/>
</dbReference>